<evidence type="ECO:0000256" key="1">
    <source>
        <dbReference type="ARBA" id="ARBA00008361"/>
    </source>
</evidence>
<dbReference type="Proteomes" id="UP000010301">
    <property type="component" value="Unassembled WGS sequence"/>
</dbReference>
<dbReference type="OrthoDB" id="9797252at2"/>
<dbReference type="SUPFAM" id="SSF53335">
    <property type="entry name" value="S-adenosyl-L-methionine-dependent methyltransferases"/>
    <property type="match status" value="1"/>
</dbReference>
<name>C0W212_9ACTO</name>
<proteinExistence type="inferred from homology"/>
<comment type="similarity">
    <text evidence="1">Belongs to the methyltransferase superfamily.</text>
</comment>
<evidence type="ECO:0000313" key="7">
    <source>
        <dbReference type="Proteomes" id="UP000010301"/>
    </source>
</evidence>
<organism evidence="6 7">
    <name type="scientific">Gleimia coleocanis DSM 15436</name>
    <dbReference type="NCBI Taxonomy" id="525245"/>
    <lineage>
        <taxon>Bacteria</taxon>
        <taxon>Bacillati</taxon>
        <taxon>Actinomycetota</taxon>
        <taxon>Actinomycetes</taxon>
        <taxon>Actinomycetales</taxon>
        <taxon>Actinomycetaceae</taxon>
        <taxon>Gleimia</taxon>
    </lineage>
</organism>
<comment type="caution">
    <text evidence="6">The sequence shown here is derived from an EMBL/GenBank/DDBJ whole genome shotgun (WGS) entry which is preliminary data.</text>
</comment>
<evidence type="ECO:0000259" key="5">
    <source>
        <dbReference type="Pfam" id="PF08241"/>
    </source>
</evidence>
<dbReference type="AlphaFoldDB" id="C0W212"/>
<dbReference type="InterPro" id="IPR051052">
    <property type="entry name" value="Diverse_substrate_MTase"/>
</dbReference>
<dbReference type="InterPro" id="IPR013216">
    <property type="entry name" value="Methyltransf_11"/>
</dbReference>
<evidence type="ECO:0000256" key="4">
    <source>
        <dbReference type="SAM" id="MobiDB-lite"/>
    </source>
</evidence>
<dbReference type="GO" id="GO:0032259">
    <property type="term" value="P:methylation"/>
    <property type="evidence" value="ECO:0007669"/>
    <property type="project" value="UniProtKB-KW"/>
</dbReference>
<dbReference type="CDD" id="cd02440">
    <property type="entry name" value="AdoMet_MTases"/>
    <property type="match status" value="1"/>
</dbReference>
<dbReference type="HOGENOM" id="CLU_049344_3_0_11"/>
<keyword evidence="2 6" id="KW-0489">Methyltransferase</keyword>
<accession>C0W212</accession>
<evidence type="ECO:0000313" key="6">
    <source>
        <dbReference type="EMBL" id="EEH63226.1"/>
    </source>
</evidence>
<dbReference type="Gene3D" id="3.40.50.150">
    <property type="entry name" value="Vaccinia Virus protein VP39"/>
    <property type="match status" value="1"/>
</dbReference>
<keyword evidence="7" id="KW-1185">Reference proteome</keyword>
<reference evidence="6 7" key="1">
    <citation type="submission" date="2009-01" db="EMBL/GenBank/DDBJ databases">
        <authorList>
            <person name="Qin X."/>
            <person name="Bachman B."/>
            <person name="Battles P."/>
            <person name="Bell A."/>
            <person name="Bess C."/>
            <person name="Bickham C."/>
            <person name="Chaboub L."/>
            <person name="Chen D."/>
            <person name="Coyle M."/>
            <person name="Deiros D.R."/>
            <person name="Dinh H."/>
            <person name="Forbes L."/>
            <person name="Fowler G."/>
            <person name="Francisco L."/>
            <person name="Fu Q."/>
            <person name="Gubbala S."/>
            <person name="Hale W."/>
            <person name="Han Y."/>
            <person name="Hemphill L."/>
            <person name="Highlander S.K."/>
            <person name="Hirani K."/>
            <person name="Hogues M."/>
            <person name="Jackson L."/>
            <person name="Jakkamsetti A."/>
            <person name="Javaid M."/>
            <person name="Jiang H."/>
            <person name="Korchina V."/>
            <person name="Kovar C."/>
            <person name="Lara F."/>
            <person name="Lee S."/>
            <person name="Mata R."/>
            <person name="Mathew T."/>
            <person name="Moen C."/>
            <person name="Morales K."/>
            <person name="Munidasa M."/>
            <person name="Nazareth L."/>
            <person name="Ngo R."/>
            <person name="Nguyen L."/>
            <person name="Okwuonu G."/>
            <person name="Ongeri F."/>
            <person name="Patil S."/>
            <person name="Petrosino J."/>
            <person name="Pham C."/>
            <person name="Pham P."/>
            <person name="Pu L.-L."/>
            <person name="Puazo M."/>
            <person name="Raj R."/>
            <person name="Reid J."/>
            <person name="Rouhana J."/>
            <person name="Saada N."/>
            <person name="Shang Y."/>
            <person name="Simmons D."/>
            <person name="Thornton R."/>
            <person name="Warren J."/>
            <person name="Weissenberger G."/>
            <person name="Zhang J."/>
            <person name="Zhang L."/>
            <person name="Zhou C."/>
            <person name="Zhu D."/>
            <person name="Muzny D."/>
            <person name="Worley K."/>
            <person name="Gibbs R."/>
        </authorList>
    </citation>
    <scope>NUCLEOTIDE SEQUENCE [LARGE SCALE GENOMIC DNA]</scope>
    <source>
        <strain evidence="6 7">DSM 15436</strain>
    </source>
</reference>
<protein>
    <submittedName>
        <fullName evidence="6">Methyltransferase domain protein</fullName>
    </submittedName>
</protein>
<dbReference type="PANTHER" id="PTHR44942:SF4">
    <property type="entry name" value="METHYLTRANSFERASE TYPE 11 DOMAIN-CONTAINING PROTEIN"/>
    <property type="match status" value="1"/>
</dbReference>
<gene>
    <name evidence="6" type="ORF">HMPREF0044_1465</name>
</gene>
<evidence type="ECO:0000256" key="2">
    <source>
        <dbReference type="ARBA" id="ARBA00022603"/>
    </source>
</evidence>
<dbReference type="PANTHER" id="PTHR44942">
    <property type="entry name" value="METHYLTRANSF_11 DOMAIN-CONTAINING PROTEIN"/>
    <property type="match status" value="1"/>
</dbReference>
<dbReference type="eggNOG" id="COG2226">
    <property type="taxonomic scope" value="Bacteria"/>
</dbReference>
<dbReference type="GO" id="GO:0008757">
    <property type="term" value="F:S-adenosylmethionine-dependent methyltransferase activity"/>
    <property type="evidence" value="ECO:0007669"/>
    <property type="project" value="InterPro"/>
</dbReference>
<dbReference type="RefSeq" id="WP_006546924.1">
    <property type="nucleotide sequence ID" value="NZ_DS999544.1"/>
</dbReference>
<feature type="region of interest" description="Disordered" evidence="4">
    <location>
        <begin position="175"/>
        <end position="194"/>
    </location>
</feature>
<keyword evidence="3 6" id="KW-0808">Transferase</keyword>
<feature type="domain" description="Methyltransferase type 11" evidence="5">
    <location>
        <begin position="55"/>
        <end position="153"/>
    </location>
</feature>
<dbReference type="EMBL" id="ACFG01000037">
    <property type="protein sequence ID" value="EEH63226.1"/>
    <property type="molecule type" value="Genomic_DNA"/>
</dbReference>
<feature type="compositionally biased region" description="Basic and acidic residues" evidence="4">
    <location>
        <begin position="175"/>
        <end position="184"/>
    </location>
</feature>
<sequence>MNETVWDENAPENAFEKATAEYSALRPDYPYESVLAALQGPNQNLLTTQTLTVADIGAGTGKLSAQLTALVKNLTAVEPAHAMRTQCDTYLRAQTHPNNPKNWEILDGTAEKTGLPNQSQDVITYAQCWHWVEPEAAAKEAKRILKPGGHIAILYNQMDVTIPWVQRLSRIMRSGDIHSHDKPPRMTTTYHDPKTGYPTGESVNLFTEFSLHQARFSVEMAPQQVLGLGRTRSSYLKSTAKNREKMQENLRWYLYEHLGYQPGETISIPYYTLTWMANVR</sequence>
<dbReference type="STRING" id="525245.HMPREF0044_1465"/>
<evidence type="ECO:0000256" key="3">
    <source>
        <dbReference type="ARBA" id="ARBA00022679"/>
    </source>
</evidence>
<dbReference type="Pfam" id="PF08241">
    <property type="entry name" value="Methyltransf_11"/>
    <property type="match status" value="1"/>
</dbReference>
<dbReference type="InterPro" id="IPR029063">
    <property type="entry name" value="SAM-dependent_MTases_sf"/>
</dbReference>